<protein>
    <recommendedName>
        <fullName evidence="11">PH domain-containing protein</fullName>
    </recommendedName>
</protein>
<accession>A0A5J5DHQ3</accession>
<dbReference type="SUPFAM" id="SSF50729">
    <property type="entry name" value="PH domain-like"/>
    <property type="match status" value="2"/>
</dbReference>
<name>A0A5J5DHQ3_9PERO</name>
<keyword evidence="10" id="KW-1185">Reference proteome</keyword>
<feature type="non-terminal residue" evidence="9">
    <location>
        <position position="1"/>
    </location>
</feature>
<dbReference type="PANTHER" id="PTHR14338">
    <property type="entry name" value="ACTIN FILAMENT-ASSOCIATED PROTEIN 1 FAMILY MEMBER"/>
    <property type="match status" value="1"/>
</dbReference>
<dbReference type="InterPro" id="IPR032402">
    <property type="entry name" value="AbLIM_anchor"/>
</dbReference>
<dbReference type="Pfam" id="PF02209">
    <property type="entry name" value="VHP"/>
    <property type="match status" value="1"/>
</dbReference>
<keyword evidence="4" id="KW-0677">Repeat</keyword>
<feature type="domain" description="HP" evidence="8">
    <location>
        <begin position="292"/>
        <end position="360"/>
    </location>
</feature>
<comment type="caution">
    <text evidence="9">The sequence shown here is derived from an EMBL/GenBank/DDBJ whole genome shotgun (WGS) entry which is preliminary data.</text>
</comment>
<dbReference type="AlphaFoldDB" id="A0A5J5DHQ3"/>
<evidence type="ECO:0000256" key="6">
    <source>
        <dbReference type="SAM" id="MobiDB-lite"/>
    </source>
</evidence>
<dbReference type="InterPro" id="IPR003128">
    <property type="entry name" value="Villin_headpiece"/>
</dbReference>
<evidence type="ECO:0000256" key="2">
    <source>
        <dbReference type="ARBA" id="ARBA00022490"/>
    </source>
</evidence>
<dbReference type="Proteomes" id="UP000327493">
    <property type="component" value="Chromosome 5"/>
</dbReference>
<dbReference type="Gene3D" id="1.10.950.10">
    <property type="entry name" value="Villin headpiece domain"/>
    <property type="match status" value="1"/>
</dbReference>
<reference evidence="9 10" key="1">
    <citation type="submission" date="2019-08" db="EMBL/GenBank/DDBJ databases">
        <title>A chromosome-level genome assembly, high-density linkage maps, and genome scans reveal the genomic architecture of hybrid incompatibilities underlying speciation via character displacement in darters (Percidae: Etheostominae).</title>
        <authorList>
            <person name="Moran R.L."/>
            <person name="Catchen J.M."/>
            <person name="Fuller R.C."/>
        </authorList>
    </citation>
    <scope>NUCLEOTIDE SEQUENCE [LARGE SCALE GENOMIC DNA]</scope>
    <source>
        <strain evidence="9">EspeVRDwgs_2016</strain>
        <tissue evidence="9">Muscle</tissue>
    </source>
</reference>
<dbReference type="FunFam" id="1.10.950.10:FF:000001">
    <property type="entry name" value="actin-binding LIM protein 1 isoform X2"/>
    <property type="match status" value="1"/>
</dbReference>
<dbReference type="InterPro" id="IPR030113">
    <property type="entry name" value="AFAP"/>
</dbReference>
<evidence type="ECO:0000259" key="8">
    <source>
        <dbReference type="PROSITE" id="PS51089"/>
    </source>
</evidence>
<feature type="domain" description="PH" evidence="7">
    <location>
        <begin position="746"/>
        <end position="844"/>
    </location>
</feature>
<feature type="domain" description="PH" evidence="7">
    <location>
        <begin position="609"/>
        <end position="705"/>
    </location>
</feature>
<evidence type="ECO:0008006" key="11">
    <source>
        <dbReference type="Google" id="ProtNLM"/>
    </source>
</evidence>
<evidence type="ECO:0000313" key="10">
    <source>
        <dbReference type="Proteomes" id="UP000327493"/>
    </source>
</evidence>
<dbReference type="GO" id="GO:0007010">
    <property type="term" value="P:cytoskeleton organization"/>
    <property type="evidence" value="ECO:0007669"/>
    <property type="project" value="InterPro"/>
</dbReference>
<organism evidence="9 10">
    <name type="scientific">Etheostoma spectabile</name>
    <name type="common">orangethroat darter</name>
    <dbReference type="NCBI Taxonomy" id="54343"/>
    <lineage>
        <taxon>Eukaryota</taxon>
        <taxon>Metazoa</taxon>
        <taxon>Chordata</taxon>
        <taxon>Craniata</taxon>
        <taxon>Vertebrata</taxon>
        <taxon>Euteleostomi</taxon>
        <taxon>Actinopterygii</taxon>
        <taxon>Neopterygii</taxon>
        <taxon>Teleostei</taxon>
        <taxon>Neoteleostei</taxon>
        <taxon>Acanthomorphata</taxon>
        <taxon>Eupercaria</taxon>
        <taxon>Perciformes</taxon>
        <taxon>Percoidei</taxon>
        <taxon>Percidae</taxon>
        <taxon>Etheostomatinae</taxon>
        <taxon>Etheostoma</taxon>
    </lineage>
</organism>
<feature type="compositionally biased region" description="Low complexity" evidence="6">
    <location>
        <begin position="45"/>
        <end position="68"/>
    </location>
</feature>
<keyword evidence="3" id="KW-0597">Phosphoprotein</keyword>
<dbReference type="Pfam" id="PF16182">
    <property type="entry name" value="AbLIM_anchor"/>
    <property type="match status" value="1"/>
</dbReference>
<dbReference type="InterPro" id="IPR001849">
    <property type="entry name" value="PH_domain"/>
</dbReference>
<dbReference type="SUPFAM" id="SSF47050">
    <property type="entry name" value="VHP, Villin headpiece domain"/>
    <property type="match status" value="1"/>
</dbReference>
<sequence length="1013" mass="114311">TGELKNLSCSKINCKDARVEDGRSLSPRSISPPLSPEKECREWLGSRSPGGSSPCSTIQTSRTHSTHTPPTPNTPNTPHTPNTPNTHSSGTKSTMQHFHRPENGSNIYKKPPIYKQDAHVSSQLPQGKHIEDLIIESSKFPAAHPPDPNLPSKIETEYWPCPPSVAVIEKEWRKKDQRDEDVEEDGELDDELWGLRALQKQELNKIQSNLGKIILKEELDKSAAPLRRKTRSLPDPHQHTGTNASKSVYFPASSKSGLSRLQSAEFSTSEKTPAGTKNGDSRMDRGNSLPSMLEHKICPYEMLVVTHRGRRKLPPGVDRTRLERHLSQEEFFSVFGMPIEEFDRLSLWKRNNLKRKDPETTQTQYYQHHHHHHHSLALSETSEQKERESSLRRKSVLCFCCLMFLTLEQRNEIEDQQQLKRQTDMDKQKVLAKLIWDLQSFLSVLDSEQNLSYNAQSQKKSISELLSKLQTNDTPVEDAEYMIMSCPSSSPGNELADTPGTGGVQSELVLNKDSPVWLTKEGPEVPPLPPGGLGGDEDDEDTYEEAEPYLPDTTMSNTEKAESDSSHYESYGEEDGDDDDDDDDEKPVKDRAHYIQWSASQPCLRPIPESRLCGYLWKRKWLGQWTKQLFIIRSDVMLCYKCAQDLLPQLELNLRGCQLFYKSKSNRKIQHQLKLVLLGSETLVLGYSSFQQADEWRRVIEEVSAGREVETQSSLSLVRSDGLLSCRSSTVQTDSEEEKPSAGCSLNKDKGFLSVLMNCQWQSLLCQVEAGLLNMFGEEEKEEEVKRSPQYTVQLRGCEVRGGPDTDHSYRITLSMLGDQVAVLEVNSSSEKERWLKLLQDGAANHMGCRLEGFPPPIPTWTTPSTLVEQAKTNPSTPTPPYWSLCSQDSVQCSSVSSRDSVTYSNTAFTGHNRKSMEVERGIQKLELTGKRTVQRRAGSEINLASVGKQNKRTSFRQSLAICSERAQASFLNPLLRRTASAKNSLRRAPSALFIEHGKVFQRRKEWETKAAA</sequence>
<evidence type="ECO:0000259" key="7">
    <source>
        <dbReference type="PROSITE" id="PS50003"/>
    </source>
</evidence>
<evidence type="ECO:0000256" key="4">
    <source>
        <dbReference type="ARBA" id="ARBA00022737"/>
    </source>
</evidence>
<dbReference type="SMART" id="SM00233">
    <property type="entry name" value="PH"/>
    <property type="match status" value="2"/>
</dbReference>
<feature type="region of interest" description="Disordered" evidence="6">
    <location>
        <begin position="16"/>
        <end position="110"/>
    </location>
</feature>
<dbReference type="GO" id="GO:0003779">
    <property type="term" value="F:actin binding"/>
    <property type="evidence" value="ECO:0007669"/>
    <property type="project" value="InterPro"/>
</dbReference>
<feature type="compositionally biased region" description="Acidic residues" evidence="6">
    <location>
        <begin position="535"/>
        <end position="547"/>
    </location>
</feature>
<evidence type="ECO:0000313" key="9">
    <source>
        <dbReference type="EMBL" id="KAA8592877.1"/>
    </source>
</evidence>
<feature type="region of interest" description="Disordered" evidence="6">
    <location>
        <begin position="486"/>
        <end position="588"/>
    </location>
</feature>
<feature type="region of interest" description="Disordered" evidence="6">
    <location>
        <begin position="225"/>
        <end position="290"/>
    </location>
</feature>
<keyword evidence="5" id="KW-0175">Coiled coil</keyword>
<dbReference type="SMART" id="SM00153">
    <property type="entry name" value="VHP"/>
    <property type="match status" value="1"/>
</dbReference>
<feature type="region of interest" description="Disordered" evidence="6">
    <location>
        <begin position="359"/>
        <end position="385"/>
    </location>
</feature>
<dbReference type="InterPro" id="IPR011993">
    <property type="entry name" value="PH-like_dom_sf"/>
</dbReference>
<feature type="compositionally biased region" description="Acidic residues" evidence="6">
    <location>
        <begin position="571"/>
        <end position="585"/>
    </location>
</feature>
<keyword evidence="2" id="KW-0963">Cytoplasm</keyword>
<dbReference type="PANTHER" id="PTHR14338:SF9">
    <property type="entry name" value="ACTIN FILAMENT-ASSOCIATED PROTEIN 1-LIKE 2"/>
    <property type="match status" value="1"/>
</dbReference>
<gene>
    <name evidence="9" type="ORF">FQN60_018332</name>
</gene>
<evidence type="ECO:0000256" key="5">
    <source>
        <dbReference type="ARBA" id="ARBA00023054"/>
    </source>
</evidence>
<feature type="compositionally biased region" description="Polar residues" evidence="6">
    <location>
        <begin position="253"/>
        <end position="271"/>
    </location>
</feature>
<dbReference type="EMBL" id="VOFY01000005">
    <property type="protein sequence ID" value="KAA8592877.1"/>
    <property type="molecule type" value="Genomic_DNA"/>
</dbReference>
<feature type="region of interest" description="Disordered" evidence="6">
    <location>
        <begin position="139"/>
        <end position="158"/>
    </location>
</feature>
<dbReference type="Gene3D" id="2.30.29.30">
    <property type="entry name" value="Pleckstrin-homology domain (PH domain)/Phosphotyrosine-binding domain (PTB)"/>
    <property type="match status" value="2"/>
</dbReference>
<comment type="subcellular location">
    <subcellularLocation>
        <location evidence="1">Cytoplasm</location>
    </subcellularLocation>
</comment>
<evidence type="ECO:0000256" key="1">
    <source>
        <dbReference type="ARBA" id="ARBA00004496"/>
    </source>
</evidence>
<dbReference type="PROSITE" id="PS50003">
    <property type="entry name" value="PH_DOMAIN"/>
    <property type="match status" value="2"/>
</dbReference>
<evidence type="ECO:0000256" key="3">
    <source>
        <dbReference type="ARBA" id="ARBA00022553"/>
    </source>
</evidence>
<proteinExistence type="predicted"/>
<dbReference type="PROSITE" id="PS51089">
    <property type="entry name" value="HP"/>
    <property type="match status" value="1"/>
</dbReference>
<dbReference type="GO" id="GO:0005829">
    <property type="term" value="C:cytosol"/>
    <property type="evidence" value="ECO:0007669"/>
    <property type="project" value="TreeGrafter"/>
</dbReference>
<feature type="compositionally biased region" description="Low complexity" evidence="6">
    <location>
        <begin position="76"/>
        <end position="89"/>
    </location>
</feature>
<dbReference type="InterPro" id="IPR036886">
    <property type="entry name" value="Villin_headpiece_dom_sf"/>
</dbReference>
<dbReference type="GO" id="GO:0017124">
    <property type="term" value="F:SH3 domain binding"/>
    <property type="evidence" value="ECO:0007669"/>
    <property type="project" value="TreeGrafter"/>
</dbReference>
<dbReference type="Pfam" id="PF00169">
    <property type="entry name" value="PH"/>
    <property type="match status" value="1"/>
</dbReference>